<evidence type="ECO:0000313" key="4">
    <source>
        <dbReference type="Proteomes" id="UP000185003"/>
    </source>
</evidence>
<dbReference type="STRING" id="536979.SAMN04488055_2343"/>
<protein>
    <recommendedName>
        <fullName evidence="2">LPS-assembly protein LptD central domain-containing protein</fullName>
    </recommendedName>
</protein>
<evidence type="ECO:0000259" key="2">
    <source>
        <dbReference type="Pfam" id="PF19838"/>
    </source>
</evidence>
<feature type="region of interest" description="Disordered" evidence="1">
    <location>
        <begin position="774"/>
        <end position="797"/>
    </location>
</feature>
<dbReference type="InterPro" id="IPR050218">
    <property type="entry name" value="LptD"/>
</dbReference>
<sequence>MDPLCKNNYKNILRRVFLPLILLLILASPLFIDAYARASALPAHYFNKIFTDTVPLPHAVKFPARSEWTDTSRKPKDTIRPVIKRGIDSISPGKAVDSLTMDSVSVKTDTIPNVKLSKDSLTAPVFYKAQDSIVMFVKKKEFRLYNKADVKYGATQLTGNTMDFNQQTGILTSRMGVDTAGKPIDKAVLNDGTTSSDMDSVQYNFNSGKAMIFQTRAQYGEGFVSSVKVKKQPDNTVFGFRNGYTTCNLDTPHFAFRARKIKVIPDKLIVSGPANLEIEGIPTPLFIPFAIFPLSNGQRTGLLPPQYVVNQQKGIGLENGGYYFGLGEYLDLTVRGDVYSYGSWGLTLSPTYRKRYKYNGGFNLAFANTRSGDPEIKSEFTRSRDFRVTWSHSMDGKARPGTNFGASVNFGTTSYNQFNVTDAATRLNNNMSSSINYSKSWQGKPYNLTLALNHSQNNLTRQVNINFPDGSFNVNTIYPFQAKEMTGTPRWYEKIGISYNALLRNNMSFIDTAFGRPAMFDNLQAGIQHQIPVTLSIPVTKNLTLSPSINYTEKWYIRKLQLRYNQVKERYDTIYENGFFRSSAMSTGASLATAIYGMYSFKNKNSAVQAVRHVMRPNIGISYSPDLASKDYYTVPATPYGKLNRFQRFSYYDGAPFGPSPSETFAGLTFGLDNNLEMKVKSKKDTSGVRKIKLLDGFGISSSYNLVADSFNLSPFSLNARTNLFDKINISFGGTLDPYQLDSLGTRIDKYTWKGGNFSLGRLTNANIAISTSFQSQDKKSKEKEAKKKEEEENGDVPLDAALEEKRRQMEMMRANPGDYVDFDIPWRLDLSYSLNYTRSRTLDRLRDTTIFQQFLGFNGDFSLTPKWKIIVSSGFDFRLKQISYTNLTISRDLHCWQMSINLVPFGSYRQFSITINPKAGILRDLRINRTRQFFDL</sequence>
<dbReference type="PANTHER" id="PTHR30189:SF1">
    <property type="entry name" value="LPS-ASSEMBLY PROTEIN LPTD"/>
    <property type="match status" value="1"/>
</dbReference>
<reference evidence="4" key="1">
    <citation type="submission" date="2016-11" db="EMBL/GenBank/DDBJ databases">
        <authorList>
            <person name="Varghese N."/>
            <person name="Submissions S."/>
        </authorList>
    </citation>
    <scope>NUCLEOTIDE SEQUENCE [LARGE SCALE GENOMIC DNA]</scope>
    <source>
        <strain evidence="4">DSM 24787</strain>
    </source>
</reference>
<dbReference type="EMBL" id="FSRA01000001">
    <property type="protein sequence ID" value="SIN97283.1"/>
    <property type="molecule type" value="Genomic_DNA"/>
</dbReference>
<dbReference type="InterPro" id="IPR045659">
    <property type="entry name" value="LptD_2"/>
</dbReference>
<dbReference type="Proteomes" id="UP000185003">
    <property type="component" value="Unassembled WGS sequence"/>
</dbReference>
<dbReference type="AlphaFoldDB" id="A0A1N6FPX6"/>
<feature type="domain" description="LPS-assembly protein LptD central" evidence="2">
    <location>
        <begin position="269"/>
        <end position="739"/>
    </location>
</feature>
<dbReference type="GO" id="GO:1990351">
    <property type="term" value="C:transporter complex"/>
    <property type="evidence" value="ECO:0007669"/>
    <property type="project" value="TreeGrafter"/>
</dbReference>
<keyword evidence="4" id="KW-1185">Reference proteome</keyword>
<name>A0A1N6FPX6_9BACT</name>
<dbReference type="PANTHER" id="PTHR30189">
    <property type="entry name" value="LPS-ASSEMBLY PROTEIN"/>
    <property type="match status" value="1"/>
</dbReference>
<dbReference type="Pfam" id="PF19838">
    <property type="entry name" value="LptD_2"/>
    <property type="match status" value="1"/>
</dbReference>
<feature type="compositionally biased region" description="Basic and acidic residues" evidence="1">
    <location>
        <begin position="777"/>
        <end position="791"/>
    </location>
</feature>
<organism evidence="3 4">
    <name type="scientific">Chitinophaga niabensis</name>
    <dbReference type="NCBI Taxonomy" id="536979"/>
    <lineage>
        <taxon>Bacteria</taxon>
        <taxon>Pseudomonadati</taxon>
        <taxon>Bacteroidota</taxon>
        <taxon>Chitinophagia</taxon>
        <taxon>Chitinophagales</taxon>
        <taxon>Chitinophagaceae</taxon>
        <taxon>Chitinophaga</taxon>
    </lineage>
</organism>
<accession>A0A1N6FPX6</accession>
<evidence type="ECO:0000313" key="3">
    <source>
        <dbReference type="EMBL" id="SIN97283.1"/>
    </source>
</evidence>
<dbReference type="GO" id="GO:0009279">
    <property type="term" value="C:cell outer membrane"/>
    <property type="evidence" value="ECO:0007669"/>
    <property type="project" value="TreeGrafter"/>
</dbReference>
<proteinExistence type="predicted"/>
<gene>
    <name evidence="3" type="ORF">SAMN04488055_2343</name>
</gene>
<evidence type="ECO:0000256" key="1">
    <source>
        <dbReference type="SAM" id="MobiDB-lite"/>
    </source>
</evidence>